<dbReference type="EMBL" id="PJAI02000022">
    <property type="protein sequence ID" value="TYK64564.1"/>
    <property type="molecule type" value="Genomic_DNA"/>
</dbReference>
<keyword evidence="4 11" id="KW-0812">Transmembrane</keyword>
<feature type="domain" description="Citrate transporter-like" evidence="12">
    <location>
        <begin position="14"/>
        <end position="357"/>
    </location>
</feature>
<organism evidence="13 14">
    <name type="scientific">Colwellia echini</name>
    <dbReference type="NCBI Taxonomy" id="1982103"/>
    <lineage>
        <taxon>Bacteria</taxon>
        <taxon>Pseudomonadati</taxon>
        <taxon>Pseudomonadota</taxon>
        <taxon>Gammaproteobacteria</taxon>
        <taxon>Alteromonadales</taxon>
        <taxon>Colwelliaceae</taxon>
        <taxon>Colwellia</taxon>
    </lineage>
</organism>
<dbReference type="RefSeq" id="WP_101345732.1">
    <property type="nucleotide sequence ID" value="NZ_PJAI02000022.1"/>
</dbReference>
<evidence type="ECO:0000256" key="7">
    <source>
        <dbReference type="ARBA" id="ARBA00023065"/>
    </source>
</evidence>
<evidence type="ECO:0000256" key="6">
    <source>
        <dbReference type="ARBA" id="ARBA00023053"/>
    </source>
</evidence>
<gene>
    <name evidence="13" type="ORF">CWS31_015030</name>
</gene>
<evidence type="ECO:0000256" key="1">
    <source>
        <dbReference type="ARBA" id="ARBA00004141"/>
    </source>
</evidence>
<feature type="transmembrane region" description="Helical" evidence="11">
    <location>
        <begin position="6"/>
        <end position="23"/>
    </location>
</feature>
<keyword evidence="2" id="KW-0813">Transport</keyword>
<evidence type="ECO:0000256" key="3">
    <source>
        <dbReference type="ARBA" id="ARBA00022449"/>
    </source>
</evidence>
<dbReference type="Pfam" id="PF03600">
    <property type="entry name" value="CitMHS"/>
    <property type="match status" value="1"/>
</dbReference>
<keyword evidence="14" id="KW-1185">Reference proteome</keyword>
<evidence type="ECO:0000256" key="8">
    <source>
        <dbReference type="ARBA" id="ARBA00023136"/>
    </source>
</evidence>
<comment type="caution">
    <text evidence="13">The sequence shown here is derived from an EMBL/GenBank/DDBJ whole genome shotgun (WGS) entry which is preliminary data.</text>
</comment>
<keyword evidence="6" id="KW-0915">Sodium</keyword>
<protein>
    <submittedName>
        <fullName evidence="13">Sodium:proton antiporter</fullName>
    </submittedName>
</protein>
<dbReference type="InterPro" id="IPR004680">
    <property type="entry name" value="Cit_transptr-like_dom"/>
</dbReference>
<evidence type="ECO:0000256" key="4">
    <source>
        <dbReference type="ARBA" id="ARBA00022692"/>
    </source>
</evidence>
<evidence type="ECO:0000256" key="10">
    <source>
        <dbReference type="ARBA" id="ARBA00025753"/>
    </source>
</evidence>
<dbReference type="PANTHER" id="PTHR43269">
    <property type="entry name" value="SODIUM/PROTON ANTIPORTER 1-RELATED"/>
    <property type="match status" value="1"/>
</dbReference>
<evidence type="ECO:0000256" key="5">
    <source>
        <dbReference type="ARBA" id="ARBA00022989"/>
    </source>
</evidence>
<feature type="transmembrane region" description="Helical" evidence="11">
    <location>
        <begin position="223"/>
        <end position="243"/>
    </location>
</feature>
<keyword evidence="3" id="KW-0050">Antiport</keyword>
<dbReference type="InterPro" id="IPR045016">
    <property type="entry name" value="NhaD-like"/>
</dbReference>
<feature type="transmembrane region" description="Helical" evidence="11">
    <location>
        <begin position="106"/>
        <end position="135"/>
    </location>
</feature>
<comment type="subcellular location">
    <subcellularLocation>
        <location evidence="1">Membrane</location>
        <topology evidence="1">Multi-pass membrane protein</topology>
    </subcellularLocation>
</comment>
<feature type="transmembrane region" description="Helical" evidence="11">
    <location>
        <begin position="352"/>
        <end position="376"/>
    </location>
</feature>
<keyword evidence="5 11" id="KW-1133">Transmembrane helix</keyword>
<accession>A0ABY3MTQ9</accession>
<dbReference type="Proteomes" id="UP000815846">
    <property type="component" value="Unassembled WGS sequence"/>
</dbReference>
<feature type="transmembrane region" description="Helical" evidence="11">
    <location>
        <begin position="67"/>
        <end position="85"/>
    </location>
</feature>
<keyword evidence="8 11" id="KW-0472">Membrane</keyword>
<reference evidence="13 14" key="1">
    <citation type="submission" date="2019-08" db="EMBL/GenBank/DDBJ databases">
        <title>Microbe sample from Colwellia echini.</title>
        <authorList>
            <person name="Christiansen L."/>
            <person name="Pathiraja D."/>
            <person name="Schultz-Johansen M."/>
            <person name="Choi I.-G."/>
            <person name="Stougaard P."/>
        </authorList>
    </citation>
    <scope>NUCLEOTIDE SEQUENCE [LARGE SCALE GENOMIC DNA]</scope>
    <source>
        <strain evidence="13 14">A3</strain>
    </source>
</reference>
<feature type="transmembrane region" description="Helical" evidence="11">
    <location>
        <begin position="147"/>
        <end position="174"/>
    </location>
</feature>
<keyword evidence="7" id="KW-0406">Ion transport</keyword>
<dbReference type="PANTHER" id="PTHR43269:SF2">
    <property type="entry name" value="SODIUM_PROTON ANTIPORTER 1-RELATED"/>
    <property type="match status" value="1"/>
</dbReference>
<evidence type="ECO:0000259" key="12">
    <source>
        <dbReference type="Pfam" id="PF03600"/>
    </source>
</evidence>
<feature type="transmembrane region" description="Helical" evidence="11">
    <location>
        <begin position="285"/>
        <end position="308"/>
    </location>
</feature>
<feature type="transmembrane region" description="Helical" evidence="11">
    <location>
        <begin position="183"/>
        <end position="203"/>
    </location>
</feature>
<sequence>MINNVILFLVVISFVMIIIEDVIHINKAKTTLFFGTLCWILAFIFPIHNNSAAETSHQLNENLLEIATLWLFLMSAMTFVAYLNSKGFISALVQRVLPTSISERGLMFVIAIFAFVFSSFADNVTATLVSITVVMNLQLEVKKRLKYATLIIFAVNSGGVSLITGDVTTLMIFLEDKVTISNLLLLVIPSFLGVLTLATLLSLKLKGQVTLAKTRIKIEKSDIIIALIFVSTISGTLLANVIFQIPPVLTFLFGLSIMFLVANILPNRNKNHDVLNYVREVEFDALLFFLGVLLLVGILKEIGVLNGFTEMYQHFPPIAVNYVVGFMSSIIDNVPLTAALLKSGVDMKVTEWLMLTYATGVGGSILVIGSAAGIIAMSKVKELNFISYLRNALYLIIAYTVGYIGVYFAANWALA</sequence>
<feature type="transmembrane region" description="Helical" evidence="11">
    <location>
        <begin position="388"/>
        <end position="410"/>
    </location>
</feature>
<feature type="transmembrane region" description="Helical" evidence="11">
    <location>
        <begin position="30"/>
        <end position="47"/>
    </location>
</feature>
<evidence type="ECO:0000256" key="9">
    <source>
        <dbReference type="ARBA" id="ARBA00023201"/>
    </source>
</evidence>
<evidence type="ECO:0000256" key="11">
    <source>
        <dbReference type="SAM" id="Phobius"/>
    </source>
</evidence>
<evidence type="ECO:0000313" key="13">
    <source>
        <dbReference type="EMBL" id="TYK64564.1"/>
    </source>
</evidence>
<evidence type="ECO:0000256" key="2">
    <source>
        <dbReference type="ARBA" id="ARBA00022448"/>
    </source>
</evidence>
<evidence type="ECO:0000313" key="14">
    <source>
        <dbReference type="Proteomes" id="UP000815846"/>
    </source>
</evidence>
<proteinExistence type="inferred from homology"/>
<dbReference type="NCBIfam" id="NF038006">
    <property type="entry name" value="NhaD_1"/>
    <property type="match status" value="1"/>
</dbReference>
<feature type="transmembrane region" description="Helical" evidence="11">
    <location>
        <begin position="320"/>
        <end position="340"/>
    </location>
</feature>
<name>A0ABY3MTQ9_9GAMM</name>
<feature type="transmembrane region" description="Helical" evidence="11">
    <location>
        <begin position="248"/>
        <end position="265"/>
    </location>
</feature>
<comment type="similarity">
    <text evidence="10">Belongs to the NhaD Na(+)/H(+) (TC 2.A.62) antiporter family.</text>
</comment>
<keyword evidence="9" id="KW-0739">Sodium transport</keyword>